<keyword evidence="3" id="KW-1185">Reference proteome</keyword>
<gene>
    <name evidence="2" type="ORF">I41_32400</name>
</gene>
<evidence type="ECO:0000256" key="1">
    <source>
        <dbReference type="SAM" id="MobiDB-lite"/>
    </source>
</evidence>
<organism evidence="2 3">
    <name type="scientific">Lacipirellula limnantheis</name>
    <dbReference type="NCBI Taxonomy" id="2528024"/>
    <lineage>
        <taxon>Bacteria</taxon>
        <taxon>Pseudomonadati</taxon>
        <taxon>Planctomycetota</taxon>
        <taxon>Planctomycetia</taxon>
        <taxon>Pirellulales</taxon>
        <taxon>Lacipirellulaceae</taxon>
        <taxon>Lacipirellula</taxon>
    </lineage>
</organism>
<dbReference type="Proteomes" id="UP000317909">
    <property type="component" value="Chromosome"/>
</dbReference>
<dbReference type="EMBL" id="CP036339">
    <property type="protein sequence ID" value="QDT74046.1"/>
    <property type="molecule type" value="Genomic_DNA"/>
</dbReference>
<feature type="compositionally biased region" description="Low complexity" evidence="1">
    <location>
        <begin position="151"/>
        <end position="162"/>
    </location>
</feature>
<feature type="compositionally biased region" description="Basic residues" evidence="1">
    <location>
        <begin position="58"/>
        <end position="67"/>
    </location>
</feature>
<feature type="region of interest" description="Disordered" evidence="1">
    <location>
        <begin position="27"/>
        <end position="316"/>
    </location>
</feature>
<dbReference type="AlphaFoldDB" id="A0A517U094"/>
<proteinExistence type="predicted"/>
<sequence>MAVLTPKLGTDFRVYLGRIRRDPVAVELRPPRRLTPRPDPPRLQSHRPPRSRELSPRVPRRIARTVARRRDGVELRPVEPRRRDPIRQRRRPSSLPPGDGASAGLSSRTRRRDGVELRPSRTRRRDPPEGTRAVEDQGPPRSAEGRRHVEASSLSPWSASAAIRPSRGVEGRRHVEASSLSPWSASAAIRPSRGVEGRRHVEASSLSPWSASAAIRPSRGVEGRRHVEASSLSPWSASAAIRPSRGVEGRIAPAGAIGAKPRASGQDSMATPSTAAGELRRGTRTRRAVWRRGNPEPSRDSPRGRRDPPEAWRRAG</sequence>
<feature type="compositionally biased region" description="Low complexity" evidence="1">
    <location>
        <begin position="203"/>
        <end position="214"/>
    </location>
</feature>
<accession>A0A517U094</accession>
<feature type="compositionally biased region" description="Basic and acidic residues" evidence="1">
    <location>
        <begin position="219"/>
        <end position="228"/>
    </location>
</feature>
<feature type="compositionally biased region" description="Basic and acidic residues" evidence="1">
    <location>
        <begin position="68"/>
        <end position="87"/>
    </location>
</feature>
<name>A0A517U094_9BACT</name>
<protein>
    <submittedName>
        <fullName evidence="2">Uncharacterized protein</fullName>
    </submittedName>
</protein>
<feature type="compositionally biased region" description="Basic and acidic residues" evidence="1">
    <location>
        <begin position="167"/>
        <end position="176"/>
    </location>
</feature>
<reference evidence="2 3" key="1">
    <citation type="submission" date="2019-02" db="EMBL/GenBank/DDBJ databases">
        <title>Deep-cultivation of Planctomycetes and their phenomic and genomic characterization uncovers novel biology.</title>
        <authorList>
            <person name="Wiegand S."/>
            <person name="Jogler M."/>
            <person name="Boedeker C."/>
            <person name="Pinto D."/>
            <person name="Vollmers J."/>
            <person name="Rivas-Marin E."/>
            <person name="Kohn T."/>
            <person name="Peeters S.H."/>
            <person name="Heuer A."/>
            <person name="Rast P."/>
            <person name="Oberbeckmann S."/>
            <person name="Bunk B."/>
            <person name="Jeske O."/>
            <person name="Meyerdierks A."/>
            <person name="Storesund J.E."/>
            <person name="Kallscheuer N."/>
            <person name="Luecker S."/>
            <person name="Lage O.M."/>
            <person name="Pohl T."/>
            <person name="Merkel B.J."/>
            <person name="Hornburger P."/>
            <person name="Mueller R.-W."/>
            <person name="Bruemmer F."/>
            <person name="Labrenz M."/>
            <person name="Spormann A.M."/>
            <person name="Op den Camp H."/>
            <person name="Overmann J."/>
            <person name="Amann R."/>
            <person name="Jetten M.S.M."/>
            <person name="Mascher T."/>
            <person name="Medema M.H."/>
            <person name="Devos D.P."/>
            <person name="Kaster A.-K."/>
            <person name="Ovreas L."/>
            <person name="Rohde M."/>
            <person name="Galperin M.Y."/>
            <person name="Jogler C."/>
        </authorList>
    </citation>
    <scope>NUCLEOTIDE SEQUENCE [LARGE SCALE GENOMIC DNA]</scope>
    <source>
        <strain evidence="2 3">I41</strain>
    </source>
</reference>
<dbReference type="KEGG" id="llh:I41_32400"/>
<feature type="compositionally biased region" description="Low complexity" evidence="1">
    <location>
        <begin position="177"/>
        <end position="188"/>
    </location>
</feature>
<feature type="compositionally biased region" description="Basic and acidic residues" evidence="1">
    <location>
        <begin position="293"/>
        <end position="316"/>
    </location>
</feature>
<feature type="compositionally biased region" description="Basic and acidic residues" evidence="1">
    <location>
        <begin position="193"/>
        <end position="202"/>
    </location>
</feature>
<evidence type="ECO:0000313" key="3">
    <source>
        <dbReference type="Proteomes" id="UP000317909"/>
    </source>
</evidence>
<feature type="compositionally biased region" description="Low complexity" evidence="1">
    <location>
        <begin position="229"/>
        <end position="240"/>
    </location>
</feature>
<feature type="compositionally biased region" description="Basic and acidic residues" evidence="1">
    <location>
        <begin position="112"/>
        <end position="135"/>
    </location>
</feature>
<evidence type="ECO:0000313" key="2">
    <source>
        <dbReference type="EMBL" id="QDT74046.1"/>
    </source>
</evidence>